<dbReference type="AlphaFoldDB" id="A0A2Z4XZR2"/>
<protein>
    <submittedName>
        <fullName evidence="1">Uncharacterized protein</fullName>
    </submittedName>
</protein>
<proteinExistence type="predicted"/>
<keyword evidence="4" id="KW-1185">Reference proteome</keyword>
<accession>A0A2Z4XZR2</accession>
<gene>
    <name evidence="1" type="ORF">CDH04_05915</name>
    <name evidence="2" type="ORF">FZC43_05920</name>
</gene>
<evidence type="ECO:0000313" key="2">
    <source>
        <dbReference type="EMBL" id="QIW12218.1"/>
    </source>
</evidence>
<dbReference type="KEGG" id="fad:CDH04_05915"/>
<dbReference type="RefSeq" id="WP_112870157.1">
    <property type="nucleotide sequence ID" value="NZ_CP021781.1"/>
</dbReference>
<reference evidence="2 4" key="2">
    <citation type="submission" date="2019-08" db="EMBL/GenBank/DDBJ databases">
        <title>Complete genome sequences of Francisella adeliensis (FSC1325 and FSC1326).</title>
        <authorList>
            <person name="Ohrman C."/>
            <person name="Uneklint I."/>
            <person name="Vallesi A."/>
            <person name="Karlsson L."/>
            <person name="Sjodin A."/>
        </authorList>
    </citation>
    <scope>NUCLEOTIDE SEQUENCE [LARGE SCALE GENOMIC DNA]</scope>
    <source>
        <strain evidence="2 4">FSC1325</strain>
    </source>
</reference>
<reference evidence="1 3" key="1">
    <citation type="submission" date="2017-06" db="EMBL/GenBank/DDBJ databases">
        <title>Complete genome of Francisella adeliensis.</title>
        <authorList>
            <person name="Vallesi A."/>
            <person name="Sjodin A."/>
        </authorList>
    </citation>
    <scope>NUCLEOTIDE SEQUENCE [LARGE SCALE GENOMIC DNA]</scope>
    <source>
        <strain evidence="1 3">FDC440</strain>
    </source>
</reference>
<sequence length="80" mass="9133">MDLSVKNILLDNIQPSDVLNLAKFIFSESIYLNSSEKKKYSSTQHENYKTPTDVYKQALLLLSNLKELNEITAKKQVGEV</sequence>
<name>A0A2Z4XZR2_9GAMM</name>
<evidence type="ECO:0000313" key="4">
    <source>
        <dbReference type="Proteomes" id="UP000681131"/>
    </source>
</evidence>
<evidence type="ECO:0000313" key="3">
    <source>
        <dbReference type="Proteomes" id="UP000251120"/>
    </source>
</evidence>
<dbReference type="EMBL" id="CP043424">
    <property type="protein sequence ID" value="QIW12218.1"/>
    <property type="molecule type" value="Genomic_DNA"/>
</dbReference>
<dbReference type="EMBL" id="CP021781">
    <property type="protein sequence ID" value="AXA33982.1"/>
    <property type="molecule type" value="Genomic_DNA"/>
</dbReference>
<dbReference type="Proteomes" id="UP000681131">
    <property type="component" value="Chromosome"/>
</dbReference>
<evidence type="ECO:0000313" key="1">
    <source>
        <dbReference type="EMBL" id="AXA33982.1"/>
    </source>
</evidence>
<organism evidence="1 3">
    <name type="scientific">Francisella adeliensis</name>
    <dbReference type="NCBI Taxonomy" id="2007306"/>
    <lineage>
        <taxon>Bacteria</taxon>
        <taxon>Pseudomonadati</taxon>
        <taxon>Pseudomonadota</taxon>
        <taxon>Gammaproteobacteria</taxon>
        <taxon>Thiotrichales</taxon>
        <taxon>Francisellaceae</taxon>
        <taxon>Francisella</taxon>
    </lineage>
</organism>
<dbReference type="Proteomes" id="UP000251120">
    <property type="component" value="Chromosome"/>
</dbReference>